<reference evidence="1 2" key="1">
    <citation type="submission" date="2019-08" db="EMBL/GenBank/DDBJ databases">
        <title>Seonamhaeicola sediminis sp. nov., isolated from marine sediment.</title>
        <authorList>
            <person name="Cao W.R."/>
        </authorList>
    </citation>
    <scope>NUCLEOTIDE SEQUENCE [LARGE SCALE GENOMIC DNA]</scope>
    <source>
        <strain evidence="1 2">B011</strain>
    </source>
</reference>
<evidence type="ECO:0000313" key="2">
    <source>
        <dbReference type="Proteomes" id="UP000323930"/>
    </source>
</evidence>
<keyword evidence="2" id="KW-1185">Reference proteome</keyword>
<accession>A0A5D0INS8</accession>
<dbReference type="Proteomes" id="UP000323930">
    <property type="component" value="Unassembled WGS sequence"/>
</dbReference>
<proteinExistence type="predicted"/>
<sequence>MNKTVKLIFVLVAIVLLAFVLKYFVSANSKAIEEFKVQEPFY</sequence>
<protein>
    <submittedName>
        <fullName evidence="1">Efflux transporter periplasmic adaptor subunit</fullName>
    </submittedName>
</protein>
<feature type="non-terminal residue" evidence="1">
    <location>
        <position position="42"/>
    </location>
</feature>
<evidence type="ECO:0000313" key="1">
    <source>
        <dbReference type="EMBL" id="TYA85575.1"/>
    </source>
</evidence>
<dbReference type="AlphaFoldDB" id="A0A5D0INS8"/>
<name>A0A5D0INS8_9FLAO</name>
<dbReference type="EMBL" id="VSDQ01000377">
    <property type="protein sequence ID" value="TYA85575.1"/>
    <property type="molecule type" value="Genomic_DNA"/>
</dbReference>
<comment type="caution">
    <text evidence="1">The sequence shown here is derived from an EMBL/GenBank/DDBJ whole genome shotgun (WGS) entry which is preliminary data.</text>
</comment>
<organism evidence="1 2">
    <name type="scientific">Seonamhaeicola marinus</name>
    <dbReference type="NCBI Taxonomy" id="1912246"/>
    <lineage>
        <taxon>Bacteria</taxon>
        <taxon>Pseudomonadati</taxon>
        <taxon>Bacteroidota</taxon>
        <taxon>Flavobacteriia</taxon>
        <taxon>Flavobacteriales</taxon>
        <taxon>Flavobacteriaceae</taxon>
    </lineage>
</organism>
<gene>
    <name evidence="1" type="ORF">FUA24_05015</name>
</gene>